<dbReference type="Proteomes" id="UP000294547">
    <property type="component" value="Unassembled WGS sequence"/>
</dbReference>
<protein>
    <submittedName>
        <fullName evidence="1">Uncharacterized protein</fullName>
    </submittedName>
</protein>
<name>A0A4R6RKC7_9HYPH</name>
<comment type="caution">
    <text evidence="1">The sequence shown here is derived from an EMBL/GenBank/DDBJ whole genome shotgun (WGS) entry which is preliminary data.</text>
</comment>
<accession>A0A4R6RKC7</accession>
<keyword evidence="2" id="KW-1185">Reference proteome</keyword>
<sequence length="101" mass="11808">MGTMTIPLEVLRLLCAQHWNPIGIPLANMTIEKETPFRPMPADEYDRYLSYVQYLFANKASKKEILAYLDTVEREYLMLSPPRGNKRKFIASIQDWIARTN</sequence>
<reference evidence="1 2" key="1">
    <citation type="submission" date="2019-03" db="EMBL/GenBank/DDBJ databases">
        <title>Genomic Encyclopedia of Type Strains, Phase IV (KMG-IV): sequencing the most valuable type-strain genomes for metagenomic binning, comparative biology and taxonomic classification.</title>
        <authorList>
            <person name="Goeker M."/>
        </authorList>
    </citation>
    <scope>NUCLEOTIDE SEQUENCE [LARGE SCALE GENOMIC DNA]</scope>
    <source>
        <strain evidence="1 2">DSM 102969</strain>
    </source>
</reference>
<proteinExistence type="predicted"/>
<evidence type="ECO:0000313" key="1">
    <source>
        <dbReference type="EMBL" id="TDP86902.1"/>
    </source>
</evidence>
<organism evidence="1 2">
    <name type="scientific">Oharaeibacter diazotrophicus</name>
    <dbReference type="NCBI Taxonomy" id="1920512"/>
    <lineage>
        <taxon>Bacteria</taxon>
        <taxon>Pseudomonadati</taxon>
        <taxon>Pseudomonadota</taxon>
        <taxon>Alphaproteobacteria</taxon>
        <taxon>Hyphomicrobiales</taxon>
        <taxon>Pleomorphomonadaceae</taxon>
        <taxon>Oharaeibacter</taxon>
    </lineage>
</organism>
<dbReference type="EMBL" id="SNXY01000006">
    <property type="protein sequence ID" value="TDP86902.1"/>
    <property type="molecule type" value="Genomic_DNA"/>
</dbReference>
<gene>
    <name evidence="1" type="ORF">EDD54_0786</name>
</gene>
<evidence type="ECO:0000313" key="2">
    <source>
        <dbReference type="Proteomes" id="UP000294547"/>
    </source>
</evidence>
<dbReference type="AlphaFoldDB" id="A0A4R6RKC7"/>